<proteinExistence type="predicted"/>
<name>A0A645JH01_9ZZZZ</name>
<protein>
    <recommendedName>
        <fullName evidence="2">Nucleoside transporter/FeoB GTPase Gate domain-containing protein</fullName>
    </recommendedName>
</protein>
<evidence type="ECO:0000313" key="3">
    <source>
        <dbReference type="EMBL" id="MPN59634.1"/>
    </source>
</evidence>
<organism evidence="3">
    <name type="scientific">bioreactor metagenome</name>
    <dbReference type="NCBI Taxonomy" id="1076179"/>
    <lineage>
        <taxon>unclassified sequences</taxon>
        <taxon>metagenomes</taxon>
        <taxon>ecological metagenomes</taxon>
    </lineage>
</organism>
<feature type="transmembrane region" description="Helical" evidence="1">
    <location>
        <begin position="122"/>
        <end position="143"/>
    </location>
</feature>
<dbReference type="EMBL" id="VSSQ01133878">
    <property type="protein sequence ID" value="MPN59634.1"/>
    <property type="molecule type" value="Genomic_DNA"/>
</dbReference>
<evidence type="ECO:0000259" key="2">
    <source>
        <dbReference type="Pfam" id="PF07670"/>
    </source>
</evidence>
<evidence type="ECO:0000256" key="1">
    <source>
        <dbReference type="SAM" id="Phobius"/>
    </source>
</evidence>
<gene>
    <name evidence="3" type="ORF">SDC9_207355</name>
</gene>
<comment type="caution">
    <text evidence="3">The sequence shown here is derived from an EMBL/GenBank/DDBJ whole genome shotgun (WGS) entry which is preliminary data.</text>
</comment>
<reference evidence="3" key="1">
    <citation type="submission" date="2019-08" db="EMBL/GenBank/DDBJ databases">
        <authorList>
            <person name="Kucharzyk K."/>
            <person name="Murdoch R.W."/>
            <person name="Higgins S."/>
            <person name="Loffler F."/>
        </authorList>
    </citation>
    <scope>NUCLEOTIDE SEQUENCE</scope>
</reference>
<dbReference type="AlphaFoldDB" id="A0A645JH01"/>
<accession>A0A645JH01</accession>
<feature type="transmembrane region" description="Helical" evidence="1">
    <location>
        <begin position="21"/>
        <end position="39"/>
    </location>
</feature>
<feature type="domain" description="Nucleoside transporter/FeoB GTPase Gate" evidence="2">
    <location>
        <begin position="21"/>
        <end position="115"/>
    </location>
</feature>
<keyword evidence="1" id="KW-0472">Membrane</keyword>
<keyword evidence="1" id="KW-1133">Transmembrane helix</keyword>
<dbReference type="Pfam" id="PF07670">
    <property type="entry name" value="Gate"/>
    <property type="match status" value="1"/>
</dbReference>
<sequence length="144" mass="15381">MSLFAATIRDGALKGLKTAAMLLKIVLPVYALVVLLKYSPVMPFLQNLFSPAMKFFHLPGNGIVPLITGFFTDEYSTIAVMSTFDFTKAQITTIAMFVLVAHSMPVESAIAQKIGLSAAKFALFRILAAIAVGLLVGWIGGVIG</sequence>
<keyword evidence="1" id="KW-0812">Transmembrane</keyword>
<dbReference type="InterPro" id="IPR011642">
    <property type="entry name" value="Gate_dom"/>
</dbReference>